<protein>
    <submittedName>
        <fullName evidence="2">Uncharacterized protein</fullName>
    </submittedName>
</protein>
<evidence type="ECO:0000313" key="2">
    <source>
        <dbReference type="EMBL" id="MBA0572531.1"/>
    </source>
</evidence>
<reference evidence="2 3" key="1">
    <citation type="journal article" date="2019" name="Genome Biol. Evol.">
        <title>Insights into the evolution of the New World diploid cottons (Gossypium, subgenus Houzingenia) based on genome sequencing.</title>
        <authorList>
            <person name="Grover C.E."/>
            <person name="Arick M.A. 2nd"/>
            <person name="Thrash A."/>
            <person name="Conover J.L."/>
            <person name="Sanders W.S."/>
            <person name="Peterson D.G."/>
            <person name="Frelichowski J.E."/>
            <person name="Scheffler J.A."/>
            <person name="Scheffler B.E."/>
            <person name="Wendel J.F."/>
        </authorList>
    </citation>
    <scope>NUCLEOTIDE SEQUENCE [LARGE SCALE GENOMIC DNA]</scope>
    <source>
        <strain evidence="2">157</strain>
        <tissue evidence="2">Leaf</tissue>
    </source>
</reference>
<feature type="compositionally biased region" description="Polar residues" evidence="1">
    <location>
        <begin position="162"/>
        <end position="171"/>
    </location>
</feature>
<dbReference type="EMBL" id="JABEZX010000012">
    <property type="protein sequence ID" value="MBA0572531.1"/>
    <property type="molecule type" value="Genomic_DNA"/>
</dbReference>
<name>A0A7J8N6C9_9ROSI</name>
<dbReference type="Proteomes" id="UP000593572">
    <property type="component" value="Unassembled WGS sequence"/>
</dbReference>
<dbReference type="AntiFam" id="ANF00275">
    <property type="entry name" value="Spurious translation from rRNA (DUF6467)"/>
</dbReference>
<gene>
    <name evidence="2" type="ORF">Golob_002866</name>
</gene>
<organism evidence="2 3">
    <name type="scientific">Gossypium lobatum</name>
    <dbReference type="NCBI Taxonomy" id="34289"/>
    <lineage>
        <taxon>Eukaryota</taxon>
        <taxon>Viridiplantae</taxon>
        <taxon>Streptophyta</taxon>
        <taxon>Embryophyta</taxon>
        <taxon>Tracheophyta</taxon>
        <taxon>Spermatophyta</taxon>
        <taxon>Magnoliopsida</taxon>
        <taxon>eudicotyledons</taxon>
        <taxon>Gunneridae</taxon>
        <taxon>Pentapetalae</taxon>
        <taxon>rosids</taxon>
        <taxon>malvids</taxon>
        <taxon>Malvales</taxon>
        <taxon>Malvaceae</taxon>
        <taxon>Malvoideae</taxon>
        <taxon>Gossypium</taxon>
    </lineage>
</organism>
<dbReference type="AlphaFoldDB" id="A0A7J8N6C9"/>
<sequence length="184" mass="20238">NRKNLVYWLDGEGVHHPRSGLGLSCTNRVARLASSAKAEETLTTRSTHRAGMKVDLPDPTVLSARVITERIKVCHLDVGSSPPRAIVCPKGWIIHPLKQHYKRIGKDTPLVYQKLFSPSLSIHGIEGRRPLGTPRNKSNRDEVGPIAHRIRARAYEPRARGSNPSSPTTSQKGKDSFSLGIGKS</sequence>
<feature type="non-terminal residue" evidence="2">
    <location>
        <position position="1"/>
    </location>
</feature>
<feature type="region of interest" description="Disordered" evidence="1">
    <location>
        <begin position="123"/>
        <end position="184"/>
    </location>
</feature>
<keyword evidence="3" id="KW-1185">Reference proteome</keyword>
<comment type="caution">
    <text evidence="2">The sequence shown here is derived from an EMBL/GenBank/DDBJ whole genome shotgun (WGS) entry which is preliminary data.</text>
</comment>
<evidence type="ECO:0000256" key="1">
    <source>
        <dbReference type="SAM" id="MobiDB-lite"/>
    </source>
</evidence>
<accession>A0A7J8N6C9</accession>
<evidence type="ECO:0000313" key="3">
    <source>
        <dbReference type="Proteomes" id="UP000593572"/>
    </source>
</evidence>
<proteinExistence type="predicted"/>